<sequence>MSTVKIISEEMCVACFDENVKLYIYDCGHKCCCKECFERMERCPMCRHLPVENIKPSTHVPAIPSAPSFELINMEVETREIHPRSSRAKSIAKRMVYGMGPSFLDKLFDCKSGRDSMAWGKMCCICTKKTNDEMIKSKICESYYCRDCRDYLFQENGADQPLPFCPCCFKKYNGFEHVSAH</sequence>
<feature type="domain" description="RING-type" evidence="2">
    <location>
        <begin position="12"/>
        <end position="47"/>
    </location>
</feature>
<dbReference type="Gene3D" id="3.30.40.10">
    <property type="entry name" value="Zinc/RING finger domain, C3HC4 (zinc finger)"/>
    <property type="match status" value="1"/>
</dbReference>
<dbReference type="EMBL" id="KF517150">
    <property type="protein sequence ID" value="AHC31172.1"/>
    <property type="molecule type" value="Genomic_DNA"/>
</dbReference>
<name>V9QMY1_OSHV1</name>
<keyword evidence="1" id="KW-0862">Zinc</keyword>
<dbReference type="InterPro" id="IPR001841">
    <property type="entry name" value="Znf_RING"/>
</dbReference>
<reference evidence="3" key="1">
    <citation type="journal article" date="2013" name="Virus Res.">
        <title>Genome exploration of six variants of the Ostreid Herpesvirus 1 and characterization of large deletion in OsHV-1?Var specimens.</title>
        <authorList>
            <person name="Martenot C."/>
            <person name="Travaille E."/>
            <person name="Lethuillier O."/>
            <person name="Lelong C."/>
            <person name="Houssin M."/>
        </authorList>
    </citation>
    <scope>NUCLEOTIDE SEQUENCE</scope>
    <source>
        <strain evidence="3">001-ORF97</strain>
    </source>
</reference>
<dbReference type="InterPro" id="IPR013083">
    <property type="entry name" value="Znf_RING/FYVE/PHD"/>
</dbReference>
<dbReference type="GO" id="GO:0008270">
    <property type="term" value="F:zinc ion binding"/>
    <property type="evidence" value="ECO:0007669"/>
    <property type="project" value="UniProtKB-KW"/>
</dbReference>
<evidence type="ECO:0000256" key="1">
    <source>
        <dbReference type="PROSITE-ProRule" id="PRU00175"/>
    </source>
</evidence>
<organismHost>
    <name type="scientific">Pecten maximus</name>
    <name type="common">King scallop</name>
    <name type="synonym">Pilgrim's clam</name>
    <dbReference type="NCBI Taxonomy" id="6579"/>
</organismHost>
<accession>V9QMY1</accession>
<keyword evidence="1" id="KW-0479">Metal-binding</keyword>
<proteinExistence type="predicted"/>
<organismHost>
    <name type="scientific">Magallana gigas</name>
    <name type="common">Pacific oyster</name>
    <name type="synonym">Crassostrea gigas</name>
    <dbReference type="NCBI Taxonomy" id="29159"/>
</organismHost>
<evidence type="ECO:0000313" key="3">
    <source>
        <dbReference type="EMBL" id="AHC31172.1"/>
    </source>
</evidence>
<protein>
    <recommendedName>
        <fullName evidence="2">RING-type domain-containing protein</fullName>
    </recommendedName>
</protein>
<organism evidence="3">
    <name type="scientific">Ostreid herpesvirus 1</name>
    <name type="common">OsHV-1</name>
    <name type="synonym">Pacific oyster herpesvirus</name>
    <dbReference type="NCBI Taxonomy" id="261939"/>
    <lineage>
        <taxon>Viruses</taxon>
        <taxon>Duplodnaviria</taxon>
        <taxon>Heunggongvirae</taxon>
        <taxon>Peploviricota</taxon>
        <taxon>Herviviricetes</taxon>
        <taxon>Herpesvirales</taxon>
        <taxon>Malacoherpesviridae</taxon>
        <taxon>Ostreavirus</taxon>
        <taxon>Ostreavirus ostreidmalaco1</taxon>
    </lineage>
</organism>
<dbReference type="SUPFAM" id="SSF57850">
    <property type="entry name" value="RING/U-box"/>
    <property type="match status" value="1"/>
</dbReference>
<evidence type="ECO:0000259" key="2">
    <source>
        <dbReference type="PROSITE" id="PS50089"/>
    </source>
</evidence>
<dbReference type="Pfam" id="PF13920">
    <property type="entry name" value="zf-C3HC4_3"/>
    <property type="match status" value="1"/>
</dbReference>
<dbReference type="PROSITE" id="PS50089">
    <property type="entry name" value="ZF_RING_2"/>
    <property type="match status" value="1"/>
</dbReference>
<keyword evidence="1" id="KW-0863">Zinc-finger</keyword>